<organism evidence="1 2">
    <name type="scientific">Trifolium medium</name>
    <dbReference type="NCBI Taxonomy" id="97028"/>
    <lineage>
        <taxon>Eukaryota</taxon>
        <taxon>Viridiplantae</taxon>
        <taxon>Streptophyta</taxon>
        <taxon>Embryophyta</taxon>
        <taxon>Tracheophyta</taxon>
        <taxon>Spermatophyta</taxon>
        <taxon>Magnoliopsida</taxon>
        <taxon>eudicotyledons</taxon>
        <taxon>Gunneridae</taxon>
        <taxon>Pentapetalae</taxon>
        <taxon>rosids</taxon>
        <taxon>fabids</taxon>
        <taxon>Fabales</taxon>
        <taxon>Fabaceae</taxon>
        <taxon>Papilionoideae</taxon>
        <taxon>50 kb inversion clade</taxon>
        <taxon>NPAAA clade</taxon>
        <taxon>Hologalegina</taxon>
        <taxon>IRL clade</taxon>
        <taxon>Trifolieae</taxon>
        <taxon>Trifolium</taxon>
    </lineage>
</organism>
<proteinExistence type="predicted"/>
<dbReference type="AlphaFoldDB" id="A0A392Q823"/>
<keyword evidence="2" id="KW-1185">Reference proteome</keyword>
<comment type="caution">
    <text evidence="1">The sequence shown here is derived from an EMBL/GenBank/DDBJ whole genome shotgun (WGS) entry which is preliminary data.</text>
</comment>
<evidence type="ECO:0008006" key="3">
    <source>
        <dbReference type="Google" id="ProtNLM"/>
    </source>
</evidence>
<protein>
    <recommendedName>
        <fullName evidence="3">Cysteine-rich receptor-like protein kinase</fullName>
    </recommendedName>
</protein>
<evidence type="ECO:0000313" key="2">
    <source>
        <dbReference type="Proteomes" id="UP000265520"/>
    </source>
</evidence>
<evidence type="ECO:0000313" key="1">
    <source>
        <dbReference type="EMBL" id="MCI20037.1"/>
    </source>
</evidence>
<accession>A0A392Q823</accession>
<dbReference type="EMBL" id="LXQA010117823">
    <property type="protein sequence ID" value="MCI20037.1"/>
    <property type="molecule type" value="Genomic_DNA"/>
</dbReference>
<feature type="non-terminal residue" evidence="1">
    <location>
        <position position="1"/>
    </location>
</feature>
<name>A0A392Q823_9FABA</name>
<sequence length="87" mass="10074">KMEMETSGWGLGYMDRYHLCKIWRDHSPHLGGRLVGLRGSSSWWRDVSMLWGAIDSISDWLSEGIEKKVGNGLLTSFWFEPWFGEIP</sequence>
<reference evidence="1 2" key="1">
    <citation type="journal article" date="2018" name="Front. Plant Sci.">
        <title>Red Clover (Trifolium pratense) and Zigzag Clover (T. medium) - A Picture of Genomic Similarities and Differences.</title>
        <authorList>
            <person name="Dluhosova J."/>
            <person name="Istvanek J."/>
            <person name="Nedelnik J."/>
            <person name="Repkova J."/>
        </authorList>
    </citation>
    <scope>NUCLEOTIDE SEQUENCE [LARGE SCALE GENOMIC DNA]</scope>
    <source>
        <strain evidence="2">cv. 10/8</strain>
        <tissue evidence="1">Leaf</tissue>
    </source>
</reference>
<dbReference type="Proteomes" id="UP000265520">
    <property type="component" value="Unassembled WGS sequence"/>
</dbReference>